<gene>
    <name evidence="2" type="ordered locus">SUB0190</name>
</gene>
<sequence length="200" mass="22773">MANYKKITSLSLLTLLSLATFSATQYSKVYAQDPESSSSVNIKTIDGQLAIADKEAEPLYKEMDSIQMSIEKIKASRFKPAEIAITTEIQQLENLNETLLEKFYQKIGNRIWNTKEEALNLISKTTLSPSEKELLKDYFNKDEVLQKKLKENDLLIDQETAQYNAKLAILTQQADKIYEKHGITKDILAAYYMQTGMEAD</sequence>
<feature type="signal peptide" evidence="1">
    <location>
        <begin position="1"/>
        <end position="31"/>
    </location>
</feature>
<dbReference type="OrthoDB" id="2218044at2"/>
<name>B9DT67_STRU0</name>
<protein>
    <submittedName>
        <fullName evidence="2">Exported protein</fullName>
    </submittedName>
</protein>
<dbReference type="HOGENOM" id="CLU_117203_0_0_9"/>
<dbReference type="Proteomes" id="UP000000449">
    <property type="component" value="Chromosome"/>
</dbReference>
<keyword evidence="1" id="KW-0732">Signal</keyword>
<proteinExistence type="predicted"/>
<dbReference type="KEGG" id="sub:SUB0190"/>
<dbReference type="EMBL" id="AM946015">
    <property type="protein sequence ID" value="CAR40649.1"/>
    <property type="molecule type" value="Genomic_DNA"/>
</dbReference>
<evidence type="ECO:0000313" key="2">
    <source>
        <dbReference type="EMBL" id="CAR40649.1"/>
    </source>
</evidence>
<accession>B9DT67</accession>
<feature type="chain" id="PRO_5002880628" evidence="1">
    <location>
        <begin position="32"/>
        <end position="200"/>
    </location>
</feature>
<reference evidence="3" key="1">
    <citation type="journal article" date="2009" name="BMC Genomics">
        <title>Evidence for niche adaptation in the genome of the bovine pathogen Streptococcus uberis.</title>
        <authorList>
            <person name="Ward P.N."/>
            <person name="Holden M.T.G."/>
            <person name="Leigh J.A."/>
            <person name="Lennard N."/>
            <person name="Bignell A."/>
            <person name="Barron A."/>
            <person name="Clark L."/>
            <person name="Quail M.A."/>
            <person name="Woodward J."/>
            <person name="Barrell B.G."/>
            <person name="Egan S.A."/>
            <person name="Field T.R."/>
            <person name="Maskell D."/>
            <person name="Kehoe M."/>
            <person name="Dowson C.G."/>
            <person name="Chanter N."/>
            <person name="Whatmore A.M."/>
            <person name="Bentley S.D."/>
            <person name="Parkhill J."/>
        </authorList>
    </citation>
    <scope>NUCLEOTIDE SEQUENCE [LARGE SCALE GENOMIC DNA]</scope>
    <source>
        <strain evidence="3">ATCC BAA-854 / 0140J</strain>
    </source>
</reference>
<keyword evidence="3" id="KW-1185">Reference proteome</keyword>
<organism evidence="2 3">
    <name type="scientific">Streptococcus uberis (strain ATCC BAA-854 / 0140J)</name>
    <dbReference type="NCBI Taxonomy" id="218495"/>
    <lineage>
        <taxon>Bacteria</taxon>
        <taxon>Bacillati</taxon>
        <taxon>Bacillota</taxon>
        <taxon>Bacilli</taxon>
        <taxon>Lactobacillales</taxon>
        <taxon>Streptococcaceae</taxon>
        <taxon>Streptococcus</taxon>
    </lineage>
</organism>
<dbReference type="STRING" id="218495.SUB0190"/>
<dbReference type="RefSeq" id="WP_012657741.1">
    <property type="nucleotide sequence ID" value="NC_012004.1"/>
</dbReference>
<dbReference type="AlphaFoldDB" id="B9DT67"/>
<evidence type="ECO:0000256" key="1">
    <source>
        <dbReference type="SAM" id="SignalP"/>
    </source>
</evidence>
<evidence type="ECO:0000313" key="3">
    <source>
        <dbReference type="Proteomes" id="UP000000449"/>
    </source>
</evidence>